<keyword evidence="8" id="KW-0969">Cilium</keyword>
<dbReference type="NCBIfam" id="TIGR01396">
    <property type="entry name" value="FlgB"/>
    <property type="match status" value="1"/>
</dbReference>
<gene>
    <name evidence="8" type="primary">flgB</name>
    <name evidence="8" type="ORF">FKG94_17030</name>
</gene>
<reference evidence="8 9" key="1">
    <citation type="submission" date="2019-06" db="EMBL/GenBank/DDBJ databases">
        <title>Whole genome sequence for Cellvibrionaceae sp. R142.</title>
        <authorList>
            <person name="Wang G."/>
        </authorList>
    </citation>
    <scope>NUCLEOTIDE SEQUENCE [LARGE SCALE GENOMIC DNA]</scope>
    <source>
        <strain evidence="8 9">R142</strain>
    </source>
</reference>
<keyword evidence="9" id="KW-1185">Reference proteome</keyword>
<comment type="subcellular location">
    <subcellularLocation>
        <location evidence="1 6">Bacterial flagellum basal body</location>
    </subcellularLocation>
</comment>
<evidence type="ECO:0000313" key="9">
    <source>
        <dbReference type="Proteomes" id="UP000319732"/>
    </source>
</evidence>
<evidence type="ECO:0000256" key="5">
    <source>
        <dbReference type="ARBA" id="ARBA00024934"/>
    </source>
</evidence>
<dbReference type="InterPro" id="IPR006300">
    <property type="entry name" value="FlgB"/>
</dbReference>
<keyword evidence="8" id="KW-0282">Flagellum</keyword>
<evidence type="ECO:0000256" key="6">
    <source>
        <dbReference type="PIRNR" id="PIRNR002889"/>
    </source>
</evidence>
<evidence type="ECO:0000256" key="4">
    <source>
        <dbReference type="ARBA" id="ARBA00023143"/>
    </source>
</evidence>
<keyword evidence="4 6" id="KW-0975">Bacterial flagellum</keyword>
<feature type="domain" description="Flagellar basal body rod protein N-terminal" evidence="7">
    <location>
        <begin position="14"/>
        <end position="40"/>
    </location>
</feature>
<name>A0A545T849_9GAMM</name>
<comment type="caution">
    <text evidence="8">The sequence shown here is derived from an EMBL/GenBank/DDBJ whole genome shotgun (WGS) entry which is preliminary data.</text>
</comment>
<dbReference type="Proteomes" id="UP000319732">
    <property type="component" value="Unassembled WGS sequence"/>
</dbReference>
<evidence type="ECO:0000259" key="7">
    <source>
        <dbReference type="Pfam" id="PF00460"/>
    </source>
</evidence>
<comment type="similarity">
    <text evidence="2 6">Belongs to the flagella basal body rod proteins family.</text>
</comment>
<dbReference type="PIRSF" id="PIRSF002889">
    <property type="entry name" value="Rod_FlgB"/>
    <property type="match status" value="1"/>
</dbReference>
<dbReference type="GO" id="GO:0030694">
    <property type="term" value="C:bacterial-type flagellum basal body, rod"/>
    <property type="evidence" value="ECO:0007669"/>
    <property type="project" value="InterPro"/>
</dbReference>
<dbReference type="GO" id="GO:0071973">
    <property type="term" value="P:bacterial-type flagellum-dependent cell motility"/>
    <property type="evidence" value="ECO:0007669"/>
    <property type="project" value="InterPro"/>
</dbReference>
<accession>A0A545T849</accession>
<evidence type="ECO:0000256" key="2">
    <source>
        <dbReference type="ARBA" id="ARBA00009677"/>
    </source>
</evidence>
<dbReference type="EMBL" id="VHSG01000018">
    <property type="protein sequence ID" value="TQV73407.1"/>
    <property type="molecule type" value="Genomic_DNA"/>
</dbReference>
<evidence type="ECO:0000256" key="1">
    <source>
        <dbReference type="ARBA" id="ARBA00004117"/>
    </source>
</evidence>
<proteinExistence type="inferred from homology"/>
<sequence length="128" mass="13776">MIDNLGGVTSDLLRTALDAALLRHRVIAHNIANVDTPGYRAKRLTFEQHLAGATDSLGASETGLAQRLEMLKGQLRQDGSLVVTTAEAVELDGEMVRIAENTLRYHALLDASGKRGELVKMAIAGGRR</sequence>
<dbReference type="InterPro" id="IPR001444">
    <property type="entry name" value="Flag_bb_rod_N"/>
</dbReference>
<dbReference type="RefSeq" id="WP_142905535.1">
    <property type="nucleotide sequence ID" value="NZ_ML660097.1"/>
</dbReference>
<dbReference type="AlphaFoldDB" id="A0A545T849"/>
<comment type="subunit">
    <text evidence="6">The basal body constitutes a major portion of the flagellar organelle and consists of a number of rings mounted on a central rod.</text>
</comment>
<comment type="function">
    <text evidence="5 6">Structural component of flagellum, the bacterial motility apparatus. Part of the rod structure of flagellar basal body.</text>
</comment>
<evidence type="ECO:0000313" key="8">
    <source>
        <dbReference type="EMBL" id="TQV73407.1"/>
    </source>
</evidence>
<dbReference type="OrthoDB" id="9788334at2"/>
<evidence type="ECO:0000256" key="3">
    <source>
        <dbReference type="ARBA" id="ARBA00014376"/>
    </source>
</evidence>
<protein>
    <recommendedName>
        <fullName evidence="3 6">Flagellar basal body rod protein FlgB</fullName>
    </recommendedName>
</protein>
<dbReference type="Pfam" id="PF00460">
    <property type="entry name" value="Flg_bb_rod"/>
    <property type="match status" value="1"/>
</dbReference>
<keyword evidence="8" id="KW-0966">Cell projection</keyword>
<organism evidence="8 9">
    <name type="scientific">Exilibacterium tricleocarpae</name>
    <dbReference type="NCBI Taxonomy" id="2591008"/>
    <lineage>
        <taxon>Bacteria</taxon>
        <taxon>Pseudomonadati</taxon>
        <taxon>Pseudomonadota</taxon>
        <taxon>Gammaproteobacteria</taxon>
        <taxon>Cellvibrionales</taxon>
        <taxon>Cellvibrionaceae</taxon>
        <taxon>Exilibacterium</taxon>
    </lineage>
</organism>